<dbReference type="SUPFAM" id="SSF51569">
    <property type="entry name" value="Aldolase"/>
    <property type="match status" value="1"/>
</dbReference>
<dbReference type="PANTHER" id="PTHR12128">
    <property type="entry name" value="DIHYDRODIPICOLINATE SYNTHASE"/>
    <property type="match status" value="1"/>
</dbReference>
<reference evidence="3 4" key="1">
    <citation type="journal article" date="2009" name="Proc. Natl. Acad. Sci. U.S.A.">
        <title>Biogeography of the Sulfolobus islandicus pan-genome.</title>
        <authorList>
            <person name="Reno M.L."/>
            <person name="Held N.L."/>
            <person name="Fields C.J."/>
            <person name="Burke P.V."/>
            <person name="Whitaker R.J."/>
        </authorList>
    </citation>
    <scope>NUCLEOTIDE SEQUENCE [LARGE SCALE GENOMIC DNA]</scope>
    <source>
        <strain evidence="4">L.S.2.15 / Lassen #1</strain>
    </source>
</reference>
<gene>
    <name evidence="3" type="ordered locus">LS215_2492</name>
</gene>
<evidence type="ECO:0000256" key="2">
    <source>
        <dbReference type="PIRSR" id="PIRSR001365-1"/>
    </source>
</evidence>
<dbReference type="RefSeq" id="WP_012714351.1">
    <property type="nucleotide sequence ID" value="NC_012589.1"/>
</dbReference>
<dbReference type="InterPro" id="IPR002220">
    <property type="entry name" value="DapA-like"/>
</dbReference>
<feature type="active site" description="Schiff-base intermediate with substrate" evidence="2">
    <location>
        <position position="160"/>
    </location>
</feature>
<dbReference type="PRINTS" id="PR00146">
    <property type="entry name" value="DHPICSNTHASE"/>
</dbReference>
<dbReference type="InterPro" id="IPR013785">
    <property type="entry name" value="Aldolase_TIM"/>
</dbReference>
<dbReference type="KEGG" id="sis:LS215_2492"/>
<protein>
    <submittedName>
        <fullName evidence="3">Dihydrodipicolinate synthetase</fullName>
        <ecNumber evidence="3">4.3.3.7</ecNumber>
    </submittedName>
</protein>
<dbReference type="EMBL" id="CP001399">
    <property type="protein sequence ID" value="ACP36453.1"/>
    <property type="molecule type" value="Genomic_DNA"/>
</dbReference>
<evidence type="ECO:0000256" key="1">
    <source>
        <dbReference type="ARBA" id="ARBA00023239"/>
    </source>
</evidence>
<keyword evidence="1 3" id="KW-0456">Lyase</keyword>
<dbReference type="HOGENOM" id="CLU_049343_5_0_2"/>
<dbReference type="Gene3D" id="3.20.20.70">
    <property type="entry name" value="Aldolase class I"/>
    <property type="match status" value="1"/>
</dbReference>
<dbReference type="OrthoDB" id="33636at2157"/>
<dbReference type="GO" id="GO:0008840">
    <property type="term" value="F:4-hydroxy-tetrahydrodipicolinate synthase activity"/>
    <property type="evidence" value="ECO:0007669"/>
    <property type="project" value="UniProtKB-EC"/>
</dbReference>
<evidence type="ECO:0000313" key="3">
    <source>
        <dbReference type="EMBL" id="ACP36453.1"/>
    </source>
</evidence>
<dbReference type="GO" id="GO:0008675">
    <property type="term" value="F:2-dehydro-3-deoxy-phosphogluconate aldolase activity"/>
    <property type="evidence" value="ECO:0007669"/>
    <property type="project" value="UniProtKB-ARBA"/>
</dbReference>
<sequence length="302" mass="34165">MNGVFLTNVTPFTKTFELDLEGLKRIVEFAESVGYKYIVPLGTAGEFSSLTFEEKVRVIDQVRKALSKGEIIAGASSTSFLETAELCKKYKEIGVDKIMILPPYYLKGNEKGITDYFIKVSELCDLTIILYNNPSSAGIDLSPQLIKRLSDIIPSFKVLKEARYNVVEFKEVLRLVGDKIDIIDGLEERALLGLVLGAKGFTTSMGSFSSLPFMIYESYEKKRDIDTTIRLYDLLLEYRTFIKFPLTMSHLAKLGAWLRGLISSYVTRPPLPNLDDVISEDVKRKIIEKINQILNFEKNGIR</sequence>
<feature type="active site" description="Proton donor/acceptor" evidence="2">
    <location>
        <position position="131"/>
    </location>
</feature>
<dbReference type="PANTHER" id="PTHR12128:SF66">
    <property type="entry name" value="4-HYDROXY-2-OXOGLUTARATE ALDOLASE, MITOCHONDRIAL"/>
    <property type="match status" value="1"/>
</dbReference>
<dbReference type="EC" id="4.3.3.7" evidence="3"/>
<dbReference type="Proteomes" id="UP000001747">
    <property type="component" value="Chromosome"/>
</dbReference>
<dbReference type="CDD" id="cd00408">
    <property type="entry name" value="DHDPS-like"/>
    <property type="match status" value="1"/>
</dbReference>
<dbReference type="PIRSF" id="PIRSF001365">
    <property type="entry name" value="DHDPS"/>
    <property type="match status" value="1"/>
</dbReference>
<proteinExistence type="predicted"/>
<accession>C3ML51</accession>
<dbReference type="SMART" id="SM01130">
    <property type="entry name" value="DHDPS"/>
    <property type="match status" value="1"/>
</dbReference>
<dbReference type="AlphaFoldDB" id="C3ML51"/>
<dbReference type="GeneID" id="7808601"/>
<evidence type="ECO:0000313" key="4">
    <source>
        <dbReference type="Proteomes" id="UP000001747"/>
    </source>
</evidence>
<organism evidence="3 4">
    <name type="scientific">Saccharolobus islandicus (strain L.S.2.15 / Lassen #1)</name>
    <name type="common">Sulfolobus islandicus</name>
    <dbReference type="NCBI Taxonomy" id="429572"/>
    <lineage>
        <taxon>Archaea</taxon>
        <taxon>Thermoproteota</taxon>
        <taxon>Thermoprotei</taxon>
        <taxon>Sulfolobales</taxon>
        <taxon>Sulfolobaceae</taxon>
        <taxon>Saccharolobus</taxon>
    </lineage>
</organism>
<name>C3ML51_SACI2</name>
<dbReference type="Pfam" id="PF00701">
    <property type="entry name" value="DHDPS"/>
    <property type="match status" value="1"/>
</dbReference>